<organism evidence="1 2">
    <name type="scientific">Kitasatospora indigofera</name>
    <dbReference type="NCBI Taxonomy" id="67307"/>
    <lineage>
        <taxon>Bacteria</taxon>
        <taxon>Bacillati</taxon>
        <taxon>Actinomycetota</taxon>
        <taxon>Actinomycetes</taxon>
        <taxon>Kitasatosporales</taxon>
        <taxon>Streptomycetaceae</taxon>
        <taxon>Kitasatospora</taxon>
    </lineage>
</organism>
<dbReference type="AlphaFoldDB" id="A0A919FD00"/>
<protein>
    <submittedName>
        <fullName evidence="1">Uncharacterized protein</fullName>
    </submittedName>
</protein>
<name>A0A919FD00_9ACTN</name>
<gene>
    <name evidence="1" type="ORF">GCM10018781_07950</name>
</gene>
<accession>A0A919FD00</accession>
<sequence length="109" mass="12187">MTSCPGPSTDGAVYVEIEDVAAPARFEHLPDALAALWRSLRELPLGADQSDAFEYFLTRREAAARVREFLVRDGSLTLTLRMDGRLHSVLIRPDGEDRARPRPTTHPML</sequence>
<evidence type="ECO:0000313" key="1">
    <source>
        <dbReference type="EMBL" id="GHH61508.1"/>
    </source>
</evidence>
<keyword evidence="2" id="KW-1185">Reference proteome</keyword>
<dbReference type="GeneID" id="95351312"/>
<evidence type="ECO:0000313" key="2">
    <source>
        <dbReference type="Proteomes" id="UP000617734"/>
    </source>
</evidence>
<dbReference type="RefSeq" id="WP_190209371.1">
    <property type="nucleotide sequence ID" value="NZ_BNBO01000003.1"/>
</dbReference>
<dbReference type="EMBL" id="BNBO01000003">
    <property type="protein sequence ID" value="GHH61508.1"/>
    <property type="molecule type" value="Genomic_DNA"/>
</dbReference>
<comment type="caution">
    <text evidence="1">The sequence shown here is derived from an EMBL/GenBank/DDBJ whole genome shotgun (WGS) entry which is preliminary data.</text>
</comment>
<dbReference type="Proteomes" id="UP000617734">
    <property type="component" value="Unassembled WGS sequence"/>
</dbReference>
<reference evidence="1" key="1">
    <citation type="journal article" date="2014" name="Int. J. Syst. Evol. Microbiol.">
        <title>Complete genome sequence of Corynebacterium casei LMG S-19264T (=DSM 44701T), isolated from a smear-ripened cheese.</title>
        <authorList>
            <consortium name="US DOE Joint Genome Institute (JGI-PGF)"/>
            <person name="Walter F."/>
            <person name="Albersmeier A."/>
            <person name="Kalinowski J."/>
            <person name="Ruckert C."/>
        </authorList>
    </citation>
    <scope>NUCLEOTIDE SEQUENCE</scope>
    <source>
        <strain evidence="1">JCM 4646</strain>
    </source>
</reference>
<reference evidence="1" key="2">
    <citation type="submission" date="2020-09" db="EMBL/GenBank/DDBJ databases">
        <authorList>
            <person name="Sun Q."/>
            <person name="Ohkuma M."/>
        </authorList>
    </citation>
    <scope>NUCLEOTIDE SEQUENCE</scope>
    <source>
        <strain evidence="1">JCM 4646</strain>
    </source>
</reference>
<proteinExistence type="predicted"/>